<dbReference type="InterPro" id="IPR050250">
    <property type="entry name" value="Macrolide_Exporter_MacB"/>
</dbReference>
<evidence type="ECO:0000313" key="10">
    <source>
        <dbReference type="Proteomes" id="UP001165367"/>
    </source>
</evidence>
<comment type="caution">
    <text evidence="9">The sequence shown here is derived from an EMBL/GenBank/DDBJ whole genome shotgun (WGS) entry which is preliminary data.</text>
</comment>
<evidence type="ECO:0000256" key="4">
    <source>
        <dbReference type="ARBA" id="ARBA00022989"/>
    </source>
</evidence>
<feature type="transmembrane region" description="Helical" evidence="6">
    <location>
        <begin position="124"/>
        <end position="145"/>
    </location>
</feature>
<feature type="transmembrane region" description="Helical" evidence="6">
    <location>
        <begin position="435"/>
        <end position="459"/>
    </location>
</feature>
<comment type="subcellular location">
    <subcellularLocation>
        <location evidence="1">Cell membrane</location>
        <topology evidence="1">Multi-pass membrane protein</topology>
    </subcellularLocation>
</comment>
<dbReference type="EMBL" id="JAKLTR010000009">
    <property type="protein sequence ID" value="MCG2615529.1"/>
    <property type="molecule type" value="Genomic_DNA"/>
</dbReference>
<evidence type="ECO:0000256" key="6">
    <source>
        <dbReference type="SAM" id="Phobius"/>
    </source>
</evidence>
<dbReference type="Pfam" id="PF12704">
    <property type="entry name" value="MacB_PCD"/>
    <property type="match status" value="2"/>
</dbReference>
<feature type="domain" description="ABC3 transporter permease C-terminal" evidence="7">
    <location>
        <begin position="385"/>
        <end position="501"/>
    </location>
</feature>
<gene>
    <name evidence="9" type="ORF">LZZ85_14610</name>
</gene>
<feature type="transmembrane region" description="Helical" evidence="6">
    <location>
        <begin position="378"/>
        <end position="399"/>
    </location>
</feature>
<dbReference type="Proteomes" id="UP001165367">
    <property type="component" value="Unassembled WGS sequence"/>
</dbReference>
<name>A0ABS9KT80_9BACT</name>
<keyword evidence="5 6" id="KW-0472">Membrane</keyword>
<dbReference type="Pfam" id="PF02687">
    <property type="entry name" value="FtsX"/>
    <property type="match status" value="2"/>
</dbReference>
<feature type="domain" description="MacB-like periplasmic core" evidence="8">
    <location>
        <begin position="123"/>
        <end position="336"/>
    </location>
</feature>
<evidence type="ECO:0000256" key="3">
    <source>
        <dbReference type="ARBA" id="ARBA00022692"/>
    </source>
</evidence>
<evidence type="ECO:0000259" key="8">
    <source>
        <dbReference type="Pfam" id="PF12704"/>
    </source>
</evidence>
<sequence>MDNQDRIWQLYARKMAREASEAELQELHDLVANDPSMDMQLQLMTEFWNNSSPVRELKNDDAFNRILEQATEEQNEIASAKAPARPSVPVHPHKHPAPGFNKSIIRNYAVVAWRNLVRSKSFSAINIAGLALGMVSAVVILLWSFKELSFDQFHSKKERVYHIMNRAKFEENVVVWGATPKPLAAVLEQNYPQVETAVRLNWVALFVLHAGSQQYQEPGYLTDPGFFNVFDFPFLKGDPKTALQSEYSIVLTETMAKKLFGNTNVLGHTVRIDSTDFFTVTGVMKDPPINSSLDFNYVIPWSYMKRVGWDDNNWKNNNVRTVVLMKPGIDEATANKLFANVVKKQVSDSENELFVHPLTKWHLRSGFHNGINDGGEIILVRMFCIIAGFILLIACINYVNMSTARSQKRAREVGIRKVVGAGRGSLITQFLGESVLVSFFAGAIALILLYPALLAFNYLIDDRLSVPFGNYQFWIAAILFMIVTGILAGIYPAFYLSSYQPVKVLKGHFKRIRVFVTPRKMLVTLQFTFAIVMIICTIVIYRQIKHTQERDRGYRGNNLAYMYMKGRMKQNYPAIREELLASNAITDITRSNCPITDVWSNGDDYDWDGNPPGERHVVMRFTADRNYVSAMGLQLLQGRDLDTEKHPADTSSVLINQAAAKMMGISANAVGKKIRQGKKELEVVGVVQNFIPDMPYQAFMPAVIHGDTDNFGAISFRLNEERGTDENLASIAGIFRKYNPDYPFEHFFADEAYEAKFATEKVIGTLAAFFAGLTVFISCLGLFALAACLAESRIKEIGVRKVLGASVTRITALLSKDFFQPIVLAILIASPLAWWGMDHWLSNYAYRTSINWWVIATAALLVILIAIATVSYQTVKAAIANPVRSLKTE</sequence>
<keyword evidence="4 6" id="KW-1133">Transmembrane helix</keyword>
<evidence type="ECO:0000259" key="7">
    <source>
        <dbReference type="Pfam" id="PF02687"/>
    </source>
</evidence>
<dbReference type="RefSeq" id="WP_237873395.1">
    <property type="nucleotide sequence ID" value="NZ_JAKLTR010000009.1"/>
</dbReference>
<keyword evidence="3 6" id="KW-0812">Transmembrane</keyword>
<evidence type="ECO:0000256" key="2">
    <source>
        <dbReference type="ARBA" id="ARBA00022475"/>
    </source>
</evidence>
<organism evidence="9 10">
    <name type="scientific">Terrimonas ginsenosidimutans</name>
    <dbReference type="NCBI Taxonomy" id="2908004"/>
    <lineage>
        <taxon>Bacteria</taxon>
        <taxon>Pseudomonadati</taxon>
        <taxon>Bacteroidota</taxon>
        <taxon>Chitinophagia</taxon>
        <taxon>Chitinophagales</taxon>
        <taxon>Chitinophagaceae</taxon>
        <taxon>Terrimonas</taxon>
    </lineage>
</organism>
<dbReference type="PANTHER" id="PTHR30572:SF18">
    <property type="entry name" value="ABC-TYPE MACROLIDE FAMILY EXPORT SYSTEM PERMEASE COMPONENT 2"/>
    <property type="match status" value="1"/>
</dbReference>
<feature type="domain" description="ABC3 transporter permease C-terminal" evidence="7">
    <location>
        <begin position="769"/>
        <end position="881"/>
    </location>
</feature>
<keyword evidence="10" id="KW-1185">Reference proteome</keyword>
<keyword evidence="2" id="KW-1003">Cell membrane</keyword>
<protein>
    <submittedName>
        <fullName evidence="9">ABC transporter permease</fullName>
    </submittedName>
</protein>
<reference evidence="9" key="1">
    <citation type="submission" date="2022-01" db="EMBL/GenBank/DDBJ databases">
        <authorList>
            <person name="Jo J.-H."/>
            <person name="Im W.-T."/>
        </authorList>
    </citation>
    <scope>NUCLEOTIDE SEQUENCE</scope>
    <source>
        <strain evidence="9">NA20</strain>
    </source>
</reference>
<feature type="transmembrane region" description="Helical" evidence="6">
    <location>
        <begin position="766"/>
        <end position="790"/>
    </location>
</feature>
<evidence type="ECO:0000256" key="5">
    <source>
        <dbReference type="ARBA" id="ARBA00023136"/>
    </source>
</evidence>
<accession>A0ABS9KT80</accession>
<dbReference type="InterPro" id="IPR003838">
    <property type="entry name" value="ABC3_permease_C"/>
</dbReference>
<dbReference type="InterPro" id="IPR025857">
    <property type="entry name" value="MacB_PCD"/>
</dbReference>
<feature type="transmembrane region" description="Helical" evidence="6">
    <location>
        <begin position="849"/>
        <end position="872"/>
    </location>
</feature>
<feature type="transmembrane region" description="Helical" evidence="6">
    <location>
        <begin position="471"/>
        <end position="496"/>
    </location>
</feature>
<feature type="transmembrane region" description="Helical" evidence="6">
    <location>
        <begin position="521"/>
        <end position="541"/>
    </location>
</feature>
<proteinExistence type="predicted"/>
<feature type="domain" description="MacB-like periplasmic core" evidence="8">
    <location>
        <begin position="530"/>
        <end position="702"/>
    </location>
</feature>
<feature type="transmembrane region" description="Helical" evidence="6">
    <location>
        <begin position="818"/>
        <end position="837"/>
    </location>
</feature>
<evidence type="ECO:0000313" key="9">
    <source>
        <dbReference type="EMBL" id="MCG2615529.1"/>
    </source>
</evidence>
<dbReference type="PANTHER" id="PTHR30572">
    <property type="entry name" value="MEMBRANE COMPONENT OF TRANSPORTER-RELATED"/>
    <property type="match status" value="1"/>
</dbReference>
<evidence type="ECO:0000256" key="1">
    <source>
        <dbReference type="ARBA" id="ARBA00004651"/>
    </source>
</evidence>